<dbReference type="Proteomes" id="UP000326169">
    <property type="component" value="Unassembled WGS sequence"/>
</dbReference>
<sequence length="104" mass="11969">MSIQTNWDWSEWGKKSNAHRRVVEFLTLDVQDNCEYIKHICAQIAALENGEMADCICSGNAYYVSLSPQNVTIENLIIDDEPIETISLNEFKEAILCWQDKLED</sequence>
<organism evidence="1 2">
    <name type="scientific">Limnospira platensis NIES-46</name>
    <dbReference type="NCBI Taxonomy" id="1236695"/>
    <lineage>
        <taxon>Bacteria</taxon>
        <taxon>Bacillati</taxon>
        <taxon>Cyanobacteriota</taxon>
        <taxon>Cyanophyceae</taxon>
        <taxon>Oscillatoriophycideae</taxon>
        <taxon>Oscillatoriales</taxon>
        <taxon>Sirenicapillariaceae</taxon>
        <taxon>Limnospira</taxon>
    </lineage>
</organism>
<evidence type="ECO:0000313" key="1">
    <source>
        <dbReference type="EMBL" id="GCE93208.1"/>
    </source>
</evidence>
<dbReference type="RefSeq" id="WP_006617953.1">
    <property type="nucleotide sequence ID" value="NZ_BIMW01000065.1"/>
</dbReference>
<accession>A0A5M3T5C9</accession>
<dbReference type="EMBL" id="BIMW01000065">
    <property type="protein sequence ID" value="GCE93208.1"/>
    <property type="molecule type" value="Genomic_DNA"/>
</dbReference>
<protein>
    <submittedName>
        <fullName evidence="1">Uncharacterized protein</fullName>
    </submittedName>
</protein>
<proteinExistence type="predicted"/>
<name>A0A5M3T5C9_LIMPL</name>
<gene>
    <name evidence="1" type="ORF">NIES46_12570</name>
</gene>
<reference evidence="1 2" key="1">
    <citation type="journal article" date="2019" name="J Genomics">
        <title>The Draft Genome of a Hydrogen-producing Cyanobacterium, Arthrospira platensis NIES-46.</title>
        <authorList>
            <person name="Suzuki S."/>
            <person name="Yamaguchi H."/>
            <person name="Kawachi M."/>
        </authorList>
    </citation>
    <scope>NUCLEOTIDE SEQUENCE [LARGE SCALE GENOMIC DNA]</scope>
    <source>
        <strain evidence="1 2">NIES-46</strain>
    </source>
</reference>
<dbReference type="GeneID" id="301682153"/>
<comment type="caution">
    <text evidence="1">The sequence shown here is derived from an EMBL/GenBank/DDBJ whole genome shotgun (WGS) entry which is preliminary data.</text>
</comment>
<keyword evidence="2" id="KW-1185">Reference proteome</keyword>
<evidence type="ECO:0000313" key="2">
    <source>
        <dbReference type="Proteomes" id="UP000326169"/>
    </source>
</evidence>